<dbReference type="SMART" id="SM00530">
    <property type="entry name" value="HTH_XRE"/>
    <property type="match status" value="1"/>
</dbReference>
<dbReference type="Proteomes" id="UP000184440">
    <property type="component" value="Unassembled WGS sequence"/>
</dbReference>
<dbReference type="InterPro" id="IPR001387">
    <property type="entry name" value="Cro/C1-type_HTH"/>
</dbReference>
<dbReference type="InterPro" id="IPR010982">
    <property type="entry name" value="Lambda_DNA-bd_dom_sf"/>
</dbReference>
<dbReference type="AlphaFoldDB" id="A0A1M7Q308"/>
<keyword evidence="3" id="KW-1185">Reference proteome</keyword>
<dbReference type="OrthoDB" id="3215106at2"/>
<reference evidence="2 3" key="1">
    <citation type="submission" date="2016-11" db="EMBL/GenBank/DDBJ databases">
        <authorList>
            <person name="Jaros S."/>
            <person name="Januszkiewicz K."/>
            <person name="Wedrychowicz H."/>
        </authorList>
    </citation>
    <scope>NUCLEOTIDE SEQUENCE [LARGE SCALE GENOMIC DNA]</scope>
    <source>
        <strain evidence="2 3">DSM 46144</strain>
    </source>
</reference>
<feature type="domain" description="HTH cro/C1-type" evidence="1">
    <location>
        <begin position="16"/>
        <end position="52"/>
    </location>
</feature>
<evidence type="ECO:0000313" key="3">
    <source>
        <dbReference type="Proteomes" id="UP000184440"/>
    </source>
</evidence>
<dbReference type="SUPFAM" id="SSF47413">
    <property type="entry name" value="lambda repressor-like DNA-binding domains"/>
    <property type="match status" value="1"/>
</dbReference>
<accession>A0A1M7Q308</accession>
<evidence type="ECO:0000259" key="1">
    <source>
        <dbReference type="PROSITE" id="PS50943"/>
    </source>
</evidence>
<dbReference type="EMBL" id="FRCS01000004">
    <property type="protein sequence ID" value="SHN24461.1"/>
    <property type="molecule type" value="Genomic_DNA"/>
</dbReference>
<evidence type="ECO:0000313" key="2">
    <source>
        <dbReference type="EMBL" id="SHN24461.1"/>
    </source>
</evidence>
<protein>
    <submittedName>
        <fullName evidence="2">Helix-turn-helix domain-containing protein</fullName>
    </submittedName>
</protein>
<dbReference type="CDD" id="cd00093">
    <property type="entry name" value="HTH_XRE"/>
    <property type="match status" value="1"/>
</dbReference>
<sequence>MAEREAADAQRFGQLLRALRKERGLSLSQLAAITYTHRGSIGNIENGKRLPDRRFAEIADVELGADGRLIASWRHATGDRDARRRRSQLLDAALAESRDIAREAEPVMADSAGERTQELAVQYLGTPPAKILETAIRLRREVNTALKHGQLRSRAVTDGIVTVGRLSGILAYAALDLGYPDAATAHSEAAWRCADLAGDAELKAWTRGTQSLIYRFKGDNQRALDSAVAGQEHTRRGQSLSRLLSAEAQCRAVDGDSQSANRLLSRGLAECEQGSTRDAEAGIFGFPIEKLHYYVGSSLIWLDGEKDAERAVTGAVTAVQLWDTAEPHRRSPSDQALSRIYWTTASLQLGDISGAAEAIRPVLDLPTDLRYSWINRRLHPLLTTLTKPPYADAPEALELIGQIRFFLADP</sequence>
<proteinExistence type="predicted"/>
<dbReference type="PROSITE" id="PS50943">
    <property type="entry name" value="HTH_CROC1"/>
    <property type="match status" value="1"/>
</dbReference>
<dbReference type="STRING" id="134849.SAMN05443668_10467"/>
<dbReference type="RefSeq" id="WP_073257481.1">
    <property type="nucleotide sequence ID" value="NZ_FRCS01000004.1"/>
</dbReference>
<organism evidence="2 3">
    <name type="scientific">Cryptosporangium aurantiacum</name>
    <dbReference type="NCBI Taxonomy" id="134849"/>
    <lineage>
        <taxon>Bacteria</taxon>
        <taxon>Bacillati</taxon>
        <taxon>Actinomycetota</taxon>
        <taxon>Actinomycetes</taxon>
        <taxon>Cryptosporangiales</taxon>
        <taxon>Cryptosporangiaceae</taxon>
        <taxon>Cryptosporangium</taxon>
    </lineage>
</organism>
<dbReference type="Pfam" id="PF13560">
    <property type="entry name" value="HTH_31"/>
    <property type="match status" value="1"/>
</dbReference>
<dbReference type="Gene3D" id="1.10.260.40">
    <property type="entry name" value="lambda repressor-like DNA-binding domains"/>
    <property type="match status" value="1"/>
</dbReference>
<name>A0A1M7Q308_9ACTN</name>
<dbReference type="GO" id="GO:0003677">
    <property type="term" value="F:DNA binding"/>
    <property type="evidence" value="ECO:0007669"/>
    <property type="project" value="InterPro"/>
</dbReference>
<gene>
    <name evidence="2" type="ORF">SAMN05443668_10467</name>
</gene>